<dbReference type="AlphaFoldDB" id="B1B626"/>
<feature type="signal peptide" evidence="9">
    <location>
        <begin position="1"/>
        <end position="21"/>
    </location>
</feature>
<dbReference type="Gene3D" id="4.10.470.10">
    <property type="entry name" value="Ricin (A Subunit), domain 2"/>
    <property type="match status" value="1"/>
</dbReference>
<dbReference type="InterPro" id="IPR016139">
    <property type="entry name" value="Ribosome_inactivat_prot_sub2"/>
</dbReference>
<sequence length="282" mass="30779">MKLVGFYLVLALYVGAQVTEADVNFSLLGSTSATYKQFIQNLRAALTVGSPTVENIPVLKGTAAGLARFLLVHLTNYNGESITVAVDVVNVYVVAYRAGNNAYFLNDASAEANNVLFKGINHVRLPYGGNYDGLETAAGRISREKIYLGFSEISSAIGSMFHYNAGTSVPKAFIVIIQTVSEAARFKYIQQRVSENVQTKFLPDPAFLSLENAWGGLSEQIQIAQYRGGEFARPIELRTVSNTPTFVTNVNSPVVKGVALLLYYKVNVATDNVIRMSLSTYY</sequence>
<dbReference type="PROSITE" id="PS00275">
    <property type="entry name" value="SHIGA_RICIN"/>
    <property type="match status" value="1"/>
</dbReference>
<keyword evidence="6 8" id="KW-0611">Plant defense</keyword>
<evidence type="ECO:0000256" key="3">
    <source>
        <dbReference type="ARBA" id="ARBA00012001"/>
    </source>
</evidence>
<keyword evidence="7 8" id="KW-0652">Protein synthesis inhibitor</keyword>
<evidence type="ECO:0000256" key="2">
    <source>
        <dbReference type="ARBA" id="ARBA00008544"/>
    </source>
</evidence>
<dbReference type="GO" id="GO:0006952">
    <property type="term" value="P:defense response"/>
    <property type="evidence" value="ECO:0007669"/>
    <property type="project" value="UniProtKB-KW"/>
</dbReference>
<evidence type="ECO:0000256" key="8">
    <source>
        <dbReference type="RuleBase" id="RU004915"/>
    </source>
</evidence>
<evidence type="ECO:0000256" key="9">
    <source>
        <dbReference type="SAM" id="SignalP"/>
    </source>
</evidence>
<dbReference type="InterPro" id="IPR017988">
    <property type="entry name" value="Ribosome_inactivat_prot_CS"/>
</dbReference>
<dbReference type="PANTHER" id="PTHR33453:SF34">
    <property type="entry name" value="RIBOSOME-INACTIVATING PROTEIN"/>
    <property type="match status" value="1"/>
</dbReference>
<dbReference type="Gene3D" id="3.40.420.10">
    <property type="entry name" value="Ricin (A subunit), domain 1"/>
    <property type="match status" value="1"/>
</dbReference>
<dbReference type="InterPro" id="IPR001574">
    <property type="entry name" value="Ribosome_inactivat_prot"/>
</dbReference>
<name>B1B626_TRIKI</name>
<dbReference type="EC" id="3.2.2.22" evidence="3 8"/>
<evidence type="ECO:0000256" key="5">
    <source>
        <dbReference type="ARBA" id="ARBA00022801"/>
    </source>
</evidence>
<evidence type="ECO:0000256" key="4">
    <source>
        <dbReference type="ARBA" id="ARBA00022656"/>
    </source>
</evidence>
<organism evidence="10">
    <name type="scientific">Trichosanthes kirilowii var. japonica</name>
    <dbReference type="NCBI Taxonomy" id="61011"/>
    <lineage>
        <taxon>Eukaryota</taxon>
        <taxon>Viridiplantae</taxon>
        <taxon>Streptophyta</taxon>
        <taxon>Embryophyta</taxon>
        <taxon>Tracheophyta</taxon>
        <taxon>Spermatophyta</taxon>
        <taxon>Magnoliopsida</taxon>
        <taxon>eudicotyledons</taxon>
        <taxon>Gunneridae</taxon>
        <taxon>Pentapetalae</taxon>
        <taxon>rosids</taxon>
        <taxon>fabids</taxon>
        <taxon>Cucurbitales</taxon>
        <taxon>Cucurbitaceae</taxon>
        <taxon>Sicyoeae</taxon>
        <taxon>Trichosanthes</taxon>
    </lineage>
</organism>
<accession>B1B626</accession>
<dbReference type="GO" id="GO:0090729">
    <property type="term" value="F:toxin activity"/>
    <property type="evidence" value="ECO:0007669"/>
    <property type="project" value="UniProtKB-KW"/>
</dbReference>
<evidence type="ECO:0000313" key="10">
    <source>
        <dbReference type="EMBL" id="BAG12408.1"/>
    </source>
</evidence>
<evidence type="ECO:0000256" key="7">
    <source>
        <dbReference type="ARBA" id="ARBA00023193"/>
    </source>
</evidence>
<keyword evidence="9" id="KW-0732">Signal</keyword>
<comment type="catalytic activity">
    <reaction evidence="1 8">
        <text>Endohydrolysis of the N-glycosidic bond at one specific adenosine on the 28S rRNA.</text>
        <dbReference type="EC" id="3.2.2.22"/>
    </reaction>
</comment>
<reference evidence="10" key="1">
    <citation type="submission" date="2008-03" db="EMBL/GenBank/DDBJ databases">
        <title>Trichosanthes kirilowii var. japonica gene for karasurin-H precursor, complete cds.</title>
        <authorList>
            <person name="Kondo T."/>
            <person name="Nagasawa Y."/>
            <person name="Yoshikawa T."/>
        </authorList>
    </citation>
    <scope>NUCLEOTIDE SEQUENCE</scope>
</reference>
<dbReference type="GO" id="GO:0030598">
    <property type="term" value="F:rRNA N-glycosylase activity"/>
    <property type="evidence" value="ECO:0007669"/>
    <property type="project" value="UniProtKB-EC"/>
</dbReference>
<dbReference type="SUPFAM" id="SSF56371">
    <property type="entry name" value="Ribosome inactivating proteins (RIP)"/>
    <property type="match status" value="1"/>
</dbReference>
<dbReference type="InterPro" id="IPR017989">
    <property type="entry name" value="Ribosome_inactivat_1/2"/>
</dbReference>
<dbReference type="InterPro" id="IPR016138">
    <property type="entry name" value="Ribosome_inactivat_prot_sub1"/>
</dbReference>
<comment type="similarity">
    <text evidence="2">Belongs to the ribosome-inactivating protein family. Type 1 RIP subfamily.</text>
</comment>
<dbReference type="GO" id="GO:0017148">
    <property type="term" value="P:negative regulation of translation"/>
    <property type="evidence" value="ECO:0007669"/>
    <property type="project" value="UniProtKB-KW"/>
</dbReference>
<feature type="chain" id="PRO_5002760576" description="rRNA N-glycosylase" evidence="9">
    <location>
        <begin position="22"/>
        <end position="282"/>
    </location>
</feature>
<dbReference type="PANTHER" id="PTHR33453">
    <property type="match status" value="1"/>
</dbReference>
<protein>
    <recommendedName>
        <fullName evidence="3 8">rRNA N-glycosylase</fullName>
        <ecNumber evidence="3 8">3.2.2.22</ecNumber>
    </recommendedName>
</protein>
<keyword evidence="4 8" id="KW-0800">Toxin</keyword>
<proteinExistence type="evidence at transcript level"/>
<dbReference type="InterPro" id="IPR036041">
    <property type="entry name" value="Ribosome-inact_prot_sf"/>
</dbReference>
<dbReference type="Pfam" id="PF00161">
    <property type="entry name" value="RIP"/>
    <property type="match status" value="1"/>
</dbReference>
<dbReference type="EMBL" id="AB426591">
    <property type="protein sequence ID" value="BAG12408.1"/>
    <property type="molecule type" value="mRNA"/>
</dbReference>
<dbReference type="PRINTS" id="PR00396">
    <property type="entry name" value="SHIGARICIN"/>
</dbReference>
<evidence type="ECO:0000256" key="6">
    <source>
        <dbReference type="ARBA" id="ARBA00022821"/>
    </source>
</evidence>
<keyword evidence="5 8" id="KW-0378">Hydrolase</keyword>
<evidence type="ECO:0000256" key="1">
    <source>
        <dbReference type="ARBA" id="ARBA00000237"/>
    </source>
</evidence>